<reference evidence="1" key="1">
    <citation type="journal article" date="2023" name="G3 (Bethesda)">
        <title>Whole genome assemblies of Zophobas morio and Tenebrio molitor.</title>
        <authorList>
            <person name="Kaur S."/>
            <person name="Stinson S.A."/>
            <person name="diCenzo G.C."/>
        </authorList>
    </citation>
    <scope>NUCLEOTIDE SEQUENCE</scope>
    <source>
        <strain evidence="1">QUZm001</strain>
    </source>
</reference>
<keyword evidence="2" id="KW-1185">Reference proteome</keyword>
<organism evidence="1 2">
    <name type="scientific">Zophobas morio</name>
    <dbReference type="NCBI Taxonomy" id="2755281"/>
    <lineage>
        <taxon>Eukaryota</taxon>
        <taxon>Metazoa</taxon>
        <taxon>Ecdysozoa</taxon>
        <taxon>Arthropoda</taxon>
        <taxon>Hexapoda</taxon>
        <taxon>Insecta</taxon>
        <taxon>Pterygota</taxon>
        <taxon>Neoptera</taxon>
        <taxon>Endopterygota</taxon>
        <taxon>Coleoptera</taxon>
        <taxon>Polyphaga</taxon>
        <taxon>Cucujiformia</taxon>
        <taxon>Tenebrionidae</taxon>
        <taxon>Zophobas</taxon>
    </lineage>
</organism>
<dbReference type="EMBL" id="JALNTZ010000004">
    <property type="protein sequence ID" value="KAJ3654876.1"/>
    <property type="molecule type" value="Genomic_DNA"/>
</dbReference>
<protein>
    <submittedName>
        <fullName evidence="1">Uncharacterized protein</fullName>
    </submittedName>
</protein>
<sequence length="101" mass="11508">MPVRQSGGRIPELKDLFISMERASHKVSAHMCNIFAVMRSGPGDFDTLSCFNFSQTRFGVNMISPKEIGLGGYFRYVTWWFYCENTRKGSGKHIGYVFVIV</sequence>
<proteinExistence type="predicted"/>
<evidence type="ECO:0000313" key="2">
    <source>
        <dbReference type="Proteomes" id="UP001168821"/>
    </source>
</evidence>
<dbReference type="AlphaFoldDB" id="A0AA38MG83"/>
<accession>A0AA38MG83</accession>
<gene>
    <name evidence="1" type="ORF">Zmor_014030</name>
</gene>
<comment type="caution">
    <text evidence="1">The sequence shown here is derived from an EMBL/GenBank/DDBJ whole genome shotgun (WGS) entry which is preliminary data.</text>
</comment>
<name>A0AA38MG83_9CUCU</name>
<dbReference type="Proteomes" id="UP001168821">
    <property type="component" value="Unassembled WGS sequence"/>
</dbReference>
<evidence type="ECO:0000313" key="1">
    <source>
        <dbReference type="EMBL" id="KAJ3654876.1"/>
    </source>
</evidence>